<gene>
    <name evidence="2" type="ORF">AHMF7616_01288</name>
</gene>
<keyword evidence="1" id="KW-1133">Transmembrane helix</keyword>
<dbReference type="Proteomes" id="UP000253919">
    <property type="component" value="Unassembled WGS sequence"/>
</dbReference>
<organism evidence="2 3">
    <name type="scientific">Adhaeribacter pallidiroseus</name>
    <dbReference type="NCBI Taxonomy" id="2072847"/>
    <lineage>
        <taxon>Bacteria</taxon>
        <taxon>Pseudomonadati</taxon>
        <taxon>Bacteroidota</taxon>
        <taxon>Cytophagia</taxon>
        <taxon>Cytophagales</taxon>
        <taxon>Hymenobacteraceae</taxon>
        <taxon>Adhaeribacter</taxon>
    </lineage>
</organism>
<reference evidence="2 3" key="1">
    <citation type="submission" date="2018-04" db="EMBL/GenBank/DDBJ databases">
        <title>Adhaeribacter sp. HMF7616 genome sequencing and assembly.</title>
        <authorList>
            <person name="Kang H."/>
            <person name="Kang J."/>
            <person name="Cha I."/>
            <person name="Kim H."/>
            <person name="Joh K."/>
        </authorList>
    </citation>
    <scope>NUCLEOTIDE SEQUENCE [LARGE SCALE GENOMIC DNA]</scope>
    <source>
        <strain evidence="2 3">HMF7616</strain>
    </source>
</reference>
<keyword evidence="1" id="KW-0472">Membrane</keyword>
<evidence type="ECO:0000256" key="1">
    <source>
        <dbReference type="SAM" id="Phobius"/>
    </source>
</evidence>
<dbReference type="EMBL" id="QASA01000001">
    <property type="protein sequence ID" value="RDC62694.1"/>
    <property type="molecule type" value="Genomic_DNA"/>
</dbReference>
<keyword evidence="3" id="KW-1185">Reference proteome</keyword>
<dbReference type="InterPro" id="IPR025597">
    <property type="entry name" value="DUF4345"/>
</dbReference>
<keyword evidence="1" id="KW-0812">Transmembrane</keyword>
<proteinExistence type="predicted"/>
<feature type="transmembrane region" description="Helical" evidence="1">
    <location>
        <begin position="79"/>
        <end position="99"/>
    </location>
</feature>
<dbReference type="AlphaFoldDB" id="A0A369QDB9"/>
<dbReference type="RefSeq" id="WP_115372107.1">
    <property type="nucleotide sequence ID" value="NZ_QASA01000001.1"/>
</dbReference>
<comment type="caution">
    <text evidence="2">The sequence shown here is derived from an EMBL/GenBank/DDBJ whole genome shotgun (WGS) entry which is preliminary data.</text>
</comment>
<evidence type="ECO:0000313" key="3">
    <source>
        <dbReference type="Proteomes" id="UP000253919"/>
    </source>
</evidence>
<name>A0A369QDB9_9BACT</name>
<accession>A0A369QDB9</accession>
<dbReference type="Pfam" id="PF14248">
    <property type="entry name" value="DUF4345"/>
    <property type="match status" value="1"/>
</dbReference>
<protein>
    <recommendedName>
        <fullName evidence="4">DUF4345 domain-containing protein</fullName>
    </recommendedName>
</protein>
<feature type="transmembrane region" description="Helical" evidence="1">
    <location>
        <begin position="55"/>
        <end position="72"/>
    </location>
</feature>
<evidence type="ECO:0008006" key="4">
    <source>
        <dbReference type="Google" id="ProtNLM"/>
    </source>
</evidence>
<sequence length="145" mass="15789">MQTQKFTTMAAKSFIGLSAISLLAVSGMAFFSPQAVMDLVAVQLPNTDAFSSIRGVYGGVGLTLFISLIYLMRTNLPNGLAFLSLLWGFYALSRLITVFTEGPLGNFGKQWLCIESVFFIIAISLFTSLKKSNQSKTIAYYATGK</sequence>
<feature type="transmembrane region" description="Helical" evidence="1">
    <location>
        <begin position="111"/>
        <end position="129"/>
    </location>
</feature>
<evidence type="ECO:0000313" key="2">
    <source>
        <dbReference type="EMBL" id="RDC62694.1"/>
    </source>
</evidence>
<dbReference type="OrthoDB" id="852460at2"/>